<sequence>MAISIVPCVHNSMPPIASSPSLPHPKGHSKHILRRQRWTAIRCSTSERANEMNYYAMPLMTSTPSLAHHNDHNKYISRILVGRKQTAIRCSAGERANEMNYYELLGVSADSNAQEIKAAYRMLQKKFHPDIAGQEGHEYTLRLNEAYRVLMREDRRKQYDTYSGGMRVRFGNFGTGLGYSSWNGPLRPQALFVDGNACIGCRECVHNASNTFTMDDTLGRARVKVQYGDNDQKIQVSVESCPVNCIYWVEKEELEVLEYLMQPLPKKGYGVFGGGWEIPANVFMAAKAFTKQLKRQEQDKKYGAETVEETPAQAEARANATMKIQREKFYGVWNWVKQVRNTYHKFFVKTERSGDYIRYSWHAIRFPATGAVVDDNHSISGTNPIRASIINTHADPRGEISEFGEASDRNWRSLRRADCVWASSFHW</sequence>
<evidence type="ECO:0000313" key="2">
    <source>
        <dbReference type="EnsemblPlants" id="MELO3C021566.2.1"/>
    </source>
</evidence>
<dbReference type="EnsemblPlants" id="MELO3C021566.2.1">
    <property type="protein sequence ID" value="MELO3C021566.2.1"/>
    <property type="gene ID" value="MELO3C021566.2"/>
</dbReference>
<feature type="domain" description="J" evidence="1">
    <location>
        <begin position="100"/>
        <end position="163"/>
    </location>
</feature>
<dbReference type="Pfam" id="PF00226">
    <property type="entry name" value="DnaJ"/>
    <property type="match status" value="1"/>
</dbReference>
<name>A0A9I9DP81_CUCME</name>
<protein>
    <recommendedName>
        <fullName evidence="1">J domain-containing protein</fullName>
    </recommendedName>
</protein>
<organism evidence="2">
    <name type="scientific">Cucumis melo</name>
    <name type="common">Muskmelon</name>
    <dbReference type="NCBI Taxonomy" id="3656"/>
    <lineage>
        <taxon>Eukaryota</taxon>
        <taxon>Viridiplantae</taxon>
        <taxon>Streptophyta</taxon>
        <taxon>Embryophyta</taxon>
        <taxon>Tracheophyta</taxon>
        <taxon>Spermatophyta</taxon>
        <taxon>Magnoliopsida</taxon>
        <taxon>eudicotyledons</taxon>
        <taxon>Gunneridae</taxon>
        <taxon>Pentapetalae</taxon>
        <taxon>rosids</taxon>
        <taxon>fabids</taxon>
        <taxon>Cucurbitales</taxon>
        <taxon>Cucurbitaceae</taxon>
        <taxon>Benincaseae</taxon>
        <taxon>Cucumis</taxon>
    </lineage>
</organism>
<dbReference type="AlphaFoldDB" id="A0A9I9DP81"/>
<reference evidence="2" key="1">
    <citation type="submission" date="2023-03" db="UniProtKB">
        <authorList>
            <consortium name="EnsemblPlants"/>
        </authorList>
    </citation>
    <scope>IDENTIFICATION</scope>
</reference>
<dbReference type="InterPro" id="IPR001623">
    <property type="entry name" value="DnaJ_domain"/>
</dbReference>
<proteinExistence type="predicted"/>
<dbReference type="PROSITE" id="PS50076">
    <property type="entry name" value="DNAJ_2"/>
    <property type="match status" value="1"/>
</dbReference>
<dbReference type="Pfam" id="PF13370">
    <property type="entry name" value="Fer4_13"/>
    <property type="match status" value="1"/>
</dbReference>
<dbReference type="Gene3D" id="3.30.70.20">
    <property type="match status" value="1"/>
</dbReference>
<dbReference type="SUPFAM" id="SSF54862">
    <property type="entry name" value="4Fe-4S ferredoxins"/>
    <property type="match status" value="1"/>
</dbReference>
<evidence type="ECO:0000259" key="1">
    <source>
        <dbReference type="PROSITE" id="PS50076"/>
    </source>
</evidence>
<dbReference type="PANTHER" id="PTHR45295">
    <property type="entry name" value="CHAPERONE PROTEIN DNAJ C76, CHLOROPLASTIC"/>
    <property type="match status" value="1"/>
</dbReference>
<accession>A0A9I9DP81</accession>
<dbReference type="InterPro" id="IPR036869">
    <property type="entry name" value="J_dom_sf"/>
</dbReference>
<dbReference type="PRINTS" id="PR00625">
    <property type="entry name" value="JDOMAIN"/>
</dbReference>
<dbReference type="Gene3D" id="1.10.287.110">
    <property type="entry name" value="DnaJ domain"/>
    <property type="match status" value="1"/>
</dbReference>
<dbReference type="CDD" id="cd06257">
    <property type="entry name" value="DnaJ"/>
    <property type="match status" value="1"/>
</dbReference>
<dbReference type="SUPFAM" id="SSF46565">
    <property type="entry name" value="Chaperone J-domain"/>
    <property type="match status" value="1"/>
</dbReference>
<dbReference type="PANTHER" id="PTHR45295:SF4">
    <property type="entry name" value="OS06G0474800 PROTEIN"/>
    <property type="match status" value="1"/>
</dbReference>
<dbReference type="SMART" id="SM00271">
    <property type="entry name" value="DnaJ"/>
    <property type="match status" value="1"/>
</dbReference>
<dbReference type="Gramene" id="MELO3C021566.2.1">
    <property type="protein sequence ID" value="MELO3C021566.2.1"/>
    <property type="gene ID" value="MELO3C021566.2"/>
</dbReference>